<dbReference type="InterPro" id="IPR018487">
    <property type="entry name" value="Hemopexin-like_repeat"/>
</dbReference>
<dbReference type="Proteomes" id="UP000288716">
    <property type="component" value="Unassembled WGS sequence"/>
</dbReference>
<dbReference type="SUPFAM" id="SSF50923">
    <property type="entry name" value="Hemopexin-like domain"/>
    <property type="match status" value="1"/>
</dbReference>
<keyword evidence="3" id="KW-1133">Transmembrane helix</keyword>
<evidence type="ECO:0000313" key="4">
    <source>
        <dbReference type="EMBL" id="RWS22605.1"/>
    </source>
</evidence>
<name>A0A443S576_9ACAR</name>
<protein>
    <submittedName>
        <fullName evidence="4">Uncharacterized protein</fullName>
    </submittedName>
</protein>
<evidence type="ECO:0000256" key="1">
    <source>
        <dbReference type="PROSITE-ProRule" id="PRU01011"/>
    </source>
</evidence>
<organism evidence="4 5">
    <name type="scientific">Leptotrombidium deliense</name>
    <dbReference type="NCBI Taxonomy" id="299467"/>
    <lineage>
        <taxon>Eukaryota</taxon>
        <taxon>Metazoa</taxon>
        <taxon>Ecdysozoa</taxon>
        <taxon>Arthropoda</taxon>
        <taxon>Chelicerata</taxon>
        <taxon>Arachnida</taxon>
        <taxon>Acari</taxon>
        <taxon>Acariformes</taxon>
        <taxon>Trombidiformes</taxon>
        <taxon>Prostigmata</taxon>
        <taxon>Anystina</taxon>
        <taxon>Parasitengona</taxon>
        <taxon>Trombiculoidea</taxon>
        <taxon>Trombiculidae</taxon>
        <taxon>Leptotrombidium</taxon>
    </lineage>
</organism>
<gene>
    <name evidence="4" type="ORF">B4U80_13527</name>
</gene>
<feature type="compositionally biased region" description="Basic residues" evidence="2">
    <location>
        <begin position="548"/>
        <end position="565"/>
    </location>
</feature>
<evidence type="ECO:0000256" key="3">
    <source>
        <dbReference type="SAM" id="Phobius"/>
    </source>
</evidence>
<dbReference type="EMBL" id="NCKV01008347">
    <property type="protein sequence ID" value="RWS22605.1"/>
    <property type="molecule type" value="Genomic_DNA"/>
</dbReference>
<keyword evidence="5" id="KW-1185">Reference proteome</keyword>
<keyword evidence="3" id="KW-0812">Transmembrane</keyword>
<dbReference type="PROSITE" id="PS51642">
    <property type="entry name" value="HEMOPEXIN_2"/>
    <property type="match status" value="1"/>
</dbReference>
<evidence type="ECO:0000313" key="5">
    <source>
        <dbReference type="Proteomes" id="UP000288716"/>
    </source>
</evidence>
<feature type="transmembrane region" description="Helical" evidence="3">
    <location>
        <begin position="470"/>
        <end position="495"/>
    </location>
</feature>
<feature type="region of interest" description="Disordered" evidence="2">
    <location>
        <begin position="503"/>
        <end position="565"/>
    </location>
</feature>
<proteinExistence type="predicted"/>
<dbReference type="Gene3D" id="2.110.10.10">
    <property type="entry name" value="Hemopexin-like domain"/>
    <property type="match status" value="1"/>
</dbReference>
<dbReference type="InterPro" id="IPR036375">
    <property type="entry name" value="Hemopexin-like_dom_sf"/>
</dbReference>
<feature type="repeat" description="Hemopexin" evidence="1">
    <location>
        <begin position="382"/>
        <end position="434"/>
    </location>
</feature>
<feature type="non-terminal residue" evidence="4">
    <location>
        <position position="1"/>
    </location>
</feature>
<accession>A0A443S576</accession>
<evidence type="ECO:0000256" key="2">
    <source>
        <dbReference type="SAM" id="MobiDB-lite"/>
    </source>
</evidence>
<dbReference type="OrthoDB" id="10553194at2759"/>
<dbReference type="AlphaFoldDB" id="A0A443S576"/>
<comment type="caution">
    <text evidence="4">The sequence shown here is derived from an EMBL/GenBank/DDBJ whole genome shotgun (WGS) entry which is preliminary data.</text>
</comment>
<sequence length="565" mass="64214">KAYIGLYAISNQGSYVWIDRPVNPLTYPVWKQEAKDLPGGIKGKAPYDAFFLSGQAYYLLKGTTVFKFTHVPDATTDLITVKYETIIPFTLLPKNAKVNAVFEAITSPERNSGSYFIVIYTTGDKQEMLMTKGISKEKVPVTFDWKGKAVTAIGLFDYQITSGKRLGYVSFKNIFKYFELDIKETATLKIVSPAFDNQVLFGCPQTFCFHATIDAISTRDNKIFIIRGNWFWELTNPVSHPNKNNMMHLEKFRTQDATLPTMSATIDCAFNLKNKLYLIRNERLYIQDHKDNVTRWRWLHSAFPTMTENDLYGEFGACFRSPNSENKVFLLKGLYALLTLIESIGDCNCPHLGSQYWYLSQDNSGDFTPIDSRHISYLNGLPDSVEAAFYYAPKKKVYAFSSNFVFVMEASYFSGSKTTSDAKVKLVQDEFFGCNDYPYSVSGEYDNFADFREKLSKFKPPSAQPLPSNLWIYTAIGVTILVLVVIAIASTYCLLRTKPNQSQTHQSQESLEAVQPNMKGSGYSVSEELESMVKSSQKPQQDSEKKSPWKRKRTSKVAEKRKKAK</sequence>
<keyword evidence="3" id="KW-0472">Membrane</keyword>
<reference evidence="4 5" key="1">
    <citation type="journal article" date="2018" name="Gigascience">
        <title>Genomes of trombidid mites reveal novel predicted allergens and laterally-transferred genes associated with secondary metabolism.</title>
        <authorList>
            <person name="Dong X."/>
            <person name="Chaisiri K."/>
            <person name="Xia D."/>
            <person name="Armstrong S.D."/>
            <person name="Fang Y."/>
            <person name="Donnelly M.J."/>
            <person name="Kadowaki T."/>
            <person name="McGarry J.W."/>
            <person name="Darby A.C."/>
            <person name="Makepeace B.L."/>
        </authorList>
    </citation>
    <scope>NUCLEOTIDE SEQUENCE [LARGE SCALE GENOMIC DNA]</scope>
    <source>
        <strain evidence="4">UoL-UT</strain>
    </source>
</reference>
<dbReference type="VEuPathDB" id="VectorBase:LDEU009435"/>